<reference evidence="4 5" key="1">
    <citation type="submission" date="2023-09" db="EMBL/GenBank/DDBJ databases">
        <authorList>
            <person name="Rey-Velasco X."/>
        </authorList>
    </citation>
    <scope>NUCLEOTIDE SEQUENCE [LARGE SCALE GENOMIC DNA]</scope>
    <source>
        <strain evidence="4 5">F394</strain>
    </source>
</reference>
<accession>A0ABU3BMW9</accession>
<organism evidence="4 5">
    <name type="scientific">Rubrivirga litoralis</name>
    <dbReference type="NCBI Taxonomy" id="3075598"/>
    <lineage>
        <taxon>Bacteria</taxon>
        <taxon>Pseudomonadati</taxon>
        <taxon>Rhodothermota</taxon>
        <taxon>Rhodothermia</taxon>
        <taxon>Rhodothermales</taxon>
        <taxon>Rubricoccaceae</taxon>
        <taxon>Rubrivirga</taxon>
    </lineage>
</organism>
<keyword evidence="1" id="KW-0732">Signal</keyword>
<dbReference type="InterPro" id="IPR050361">
    <property type="entry name" value="MPP/UQCRC_Complex"/>
</dbReference>
<dbReference type="InterPro" id="IPR011249">
    <property type="entry name" value="Metalloenz_LuxS/M16"/>
</dbReference>
<dbReference type="Pfam" id="PF05193">
    <property type="entry name" value="Peptidase_M16_C"/>
    <property type="match status" value="1"/>
</dbReference>
<feature type="domain" description="Peptidase M16 N-terminal" evidence="2">
    <location>
        <begin position="61"/>
        <end position="180"/>
    </location>
</feature>
<evidence type="ECO:0000256" key="1">
    <source>
        <dbReference type="SAM" id="SignalP"/>
    </source>
</evidence>
<name>A0ABU3BMW9_9BACT</name>
<dbReference type="PANTHER" id="PTHR11851:SF224">
    <property type="entry name" value="PROCESSING PROTEASE"/>
    <property type="match status" value="1"/>
</dbReference>
<dbReference type="Gene3D" id="3.30.830.10">
    <property type="entry name" value="Metalloenzyme, LuxS/M16 peptidase-like"/>
    <property type="match status" value="2"/>
</dbReference>
<sequence length="483" mass="50167">MPRPARLAACLVLLALVGSAGAQTVDRPALGPAPAFQPPAVERFELSNGLPVLFVPKAGVPLVQVDLLVKAGAVADPEGRGGLASLTADLMDEGAGGRTALELADAVDYLGIDLTSRADLQSLQVRLHTPVSKLDSALALFADVALRPTFAEAELERLRASRLTSLAQRRDESRAIASVLVDQTLYGDASPYGRPTSGSPASVGALTRADVEAFHDAAVRPGNAALVVVGAVDRAAIAPRLEALFGAAAWPEGGAGGALAGGAVPEPTQVTGREVYLVDKPGAAQTVVRIGRVGAARSTPDYAALQVLNTILGGSFTSRLNQNLRETNGYTYGAGSSFSFRPVAGPFVASADVQTDVTGPALAEFFRELDGIRTRVPDEELAKARNYLALSFPEPFGSVRGTAALVGALYLDGLPLDAYDTYTRDVLAVTADDLERVAAEYVDPAAVAVVLVGDRATIEDEVRALDLGPLQTLTIDDVLGPQE</sequence>
<gene>
    <name evidence="4" type="ORF">RM540_02345</name>
</gene>
<dbReference type="Proteomes" id="UP001267426">
    <property type="component" value="Unassembled WGS sequence"/>
</dbReference>
<dbReference type="Pfam" id="PF00675">
    <property type="entry name" value="Peptidase_M16"/>
    <property type="match status" value="1"/>
</dbReference>
<feature type="domain" description="Peptidase M16 C-terminal" evidence="3">
    <location>
        <begin position="206"/>
        <end position="387"/>
    </location>
</feature>
<dbReference type="InterPro" id="IPR007863">
    <property type="entry name" value="Peptidase_M16_C"/>
</dbReference>
<dbReference type="EMBL" id="JAVRHT010000003">
    <property type="protein sequence ID" value="MDT0630576.1"/>
    <property type="molecule type" value="Genomic_DNA"/>
</dbReference>
<comment type="caution">
    <text evidence="4">The sequence shown here is derived from an EMBL/GenBank/DDBJ whole genome shotgun (WGS) entry which is preliminary data.</text>
</comment>
<evidence type="ECO:0000313" key="5">
    <source>
        <dbReference type="Proteomes" id="UP001267426"/>
    </source>
</evidence>
<dbReference type="InterPro" id="IPR011765">
    <property type="entry name" value="Pept_M16_N"/>
</dbReference>
<keyword evidence="5" id="KW-1185">Reference proteome</keyword>
<proteinExistence type="predicted"/>
<feature type="chain" id="PRO_5046235965" evidence="1">
    <location>
        <begin position="23"/>
        <end position="483"/>
    </location>
</feature>
<evidence type="ECO:0000259" key="2">
    <source>
        <dbReference type="Pfam" id="PF00675"/>
    </source>
</evidence>
<feature type="signal peptide" evidence="1">
    <location>
        <begin position="1"/>
        <end position="22"/>
    </location>
</feature>
<dbReference type="RefSeq" id="WP_311661777.1">
    <property type="nucleotide sequence ID" value="NZ_JAVRHT010000003.1"/>
</dbReference>
<evidence type="ECO:0000259" key="3">
    <source>
        <dbReference type="Pfam" id="PF05193"/>
    </source>
</evidence>
<protein>
    <submittedName>
        <fullName evidence="4">Pitrilysin family protein</fullName>
    </submittedName>
</protein>
<dbReference type="SUPFAM" id="SSF63411">
    <property type="entry name" value="LuxS/MPP-like metallohydrolase"/>
    <property type="match status" value="2"/>
</dbReference>
<dbReference type="PANTHER" id="PTHR11851">
    <property type="entry name" value="METALLOPROTEASE"/>
    <property type="match status" value="1"/>
</dbReference>
<evidence type="ECO:0000313" key="4">
    <source>
        <dbReference type="EMBL" id="MDT0630576.1"/>
    </source>
</evidence>